<dbReference type="Proteomes" id="UP000464378">
    <property type="component" value="Chromosome"/>
</dbReference>
<dbReference type="InterPro" id="IPR008271">
    <property type="entry name" value="Ser/Thr_kinase_AS"/>
</dbReference>
<evidence type="ECO:0000256" key="3">
    <source>
        <dbReference type="ARBA" id="ARBA00022777"/>
    </source>
</evidence>
<evidence type="ECO:0000256" key="5">
    <source>
        <dbReference type="SAM" id="MobiDB-lite"/>
    </source>
</evidence>
<dbReference type="SUPFAM" id="SSF56112">
    <property type="entry name" value="Protein kinase-like (PK-like)"/>
    <property type="match status" value="1"/>
</dbReference>
<dbReference type="RefSeq" id="WP_162660560.1">
    <property type="nucleotide sequence ID" value="NZ_LR593887.1"/>
</dbReference>
<dbReference type="InterPro" id="IPR000719">
    <property type="entry name" value="Prot_kinase_dom"/>
</dbReference>
<dbReference type="Gene3D" id="3.30.200.20">
    <property type="entry name" value="Phosphorylase Kinase, domain 1"/>
    <property type="match status" value="1"/>
</dbReference>
<dbReference type="KEGG" id="tim:GMBLW1_36990"/>
<dbReference type="InterPro" id="IPR011009">
    <property type="entry name" value="Kinase-like_dom_sf"/>
</dbReference>
<feature type="domain" description="Protein kinase" evidence="6">
    <location>
        <begin position="191"/>
        <end position="457"/>
    </location>
</feature>
<dbReference type="EMBL" id="LR593887">
    <property type="protein sequence ID" value="VTS08344.1"/>
    <property type="molecule type" value="Genomic_DNA"/>
</dbReference>
<dbReference type="PROSITE" id="PS00108">
    <property type="entry name" value="PROTEIN_KINASE_ST"/>
    <property type="match status" value="1"/>
</dbReference>
<keyword evidence="7" id="KW-0723">Serine/threonine-protein kinase</keyword>
<gene>
    <name evidence="7" type="ORF">GMBLW1_36990</name>
</gene>
<feature type="region of interest" description="Disordered" evidence="5">
    <location>
        <begin position="153"/>
        <end position="177"/>
    </location>
</feature>
<evidence type="ECO:0000259" key="6">
    <source>
        <dbReference type="PROSITE" id="PS50011"/>
    </source>
</evidence>
<dbReference type="Pfam" id="PF00069">
    <property type="entry name" value="Pkinase"/>
    <property type="match status" value="1"/>
</dbReference>
<evidence type="ECO:0000313" key="7">
    <source>
        <dbReference type="EMBL" id="VIP05494.1"/>
    </source>
</evidence>
<dbReference type="CDD" id="cd14014">
    <property type="entry name" value="STKc_PknB_like"/>
    <property type="match status" value="1"/>
</dbReference>
<dbReference type="AlphaFoldDB" id="A0A6C2YVM5"/>
<protein>
    <recommendedName>
        <fullName evidence="6">Protein kinase domain-containing protein</fullName>
    </recommendedName>
</protein>
<keyword evidence="3 7" id="KW-0418">Kinase</keyword>
<keyword evidence="4" id="KW-0067">ATP-binding</keyword>
<keyword evidence="1" id="KW-0808">Transferase</keyword>
<evidence type="ECO:0000313" key="8">
    <source>
        <dbReference type="Proteomes" id="UP000464378"/>
    </source>
</evidence>
<name>A0A6C2YVM5_9BACT</name>
<dbReference type="Gene3D" id="1.10.510.10">
    <property type="entry name" value="Transferase(Phosphotransferase) domain 1"/>
    <property type="match status" value="1"/>
</dbReference>
<keyword evidence="2" id="KW-0547">Nucleotide-binding</keyword>
<organism evidence="7">
    <name type="scientific">Tuwongella immobilis</name>
    <dbReference type="NCBI Taxonomy" id="692036"/>
    <lineage>
        <taxon>Bacteria</taxon>
        <taxon>Pseudomonadati</taxon>
        <taxon>Planctomycetota</taxon>
        <taxon>Planctomycetia</taxon>
        <taxon>Gemmatales</taxon>
        <taxon>Gemmataceae</taxon>
        <taxon>Tuwongella</taxon>
    </lineage>
</organism>
<dbReference type="PROSITE" id="PS50011">
    <property type="entry name" value="PROTEIN_KINASE_DOM"/>
    <property type="match status" value="1"/>
</dbReference>
<dbReference type="EMBL" id="LR586016">
    <property type="protein sequence ID" value="VIP05494.1"/>
    <property type="molecule type" value="Genomic_DNA"/>
</dbReference>
<feature type="region of interest" description="Disordered" evidence="5">
    <location>
        <begin position="485"/>
        <end position="507"/>
    </location>
</feature>
<accession>A0A6C2YVM5</accession>
<proteinExistence type="predicted"/>
<dbReference type="PANTHER" id="PTHR43289:SF6">
    <property type="entry name" value="SERINE_THREONINE-PROTEIN KINASE NEKL-3"/>
    <property type="match status" value="1"/>
</dbReference>
<reference evidence="7" key="1">
    <citation type="submission" date="2019-04" db="EMBL/GenBank/DDBJ databases">
        <authorList>
            <consortium name="Science for Life Laboratories"/>
        </authorList>
    </citation>
    <scope>NUCLEOTIDE SEQUENCE</scope>
    <source>
        <strain evidence="7">MBLW1</strain>
    </source>
</reference>
<dbReference type="PANTHER" id="PTHR43289">
    <property type="entry name" value="MITOGEN-ACTIVATED PROTEIN KINASE KINASE KINASE 20-RELATED"/>
    <property type="match status" value="1"/>
</dbReference>
<dbReference type="SMART" id="SM00220">
    <property type="entry name" value="S_TKc"/>
    <property type="match status" value="1"/>
</dbReference>
<dbReference type="GO" id="GO:0005524">
    <property type="term" value="F:ATP binding"/>
    <property type="evidence" value="ECO:0007669"/>
    <property type="project" value="UniProtKB-KW"/>
</dbReference>
<dbReference type="InParanoid" id="A0A6C2YVM5"/>
<evidence type="ECO:0000256" key="1">
    <source>
        <dbReference type="ARBA" id="ARBA00022679"/>
    </source>
</evidence>
<evidence type="ECO:0000256" key="4">
    <source>
        <dbReference type="ARBA" id="ARBA00022840"/>
    </source>
</evidence>
<keyword evidence="8" id="KW-1185">Reference proteome</keyword>
<feature type="compositionally biased region" description="Polar residues" evidence="5">
    <location>
        <begin position="167"/>
        <end position="177"/>
    </location>
</feature>
<dbReference type="GO" id="GO:0004674">
    <property type="term" value="F:protein serine/threonine kinase activity"/>
    <property type="evidence" value="ECO:0007669"/>
    <property type="project" value="UniProtKB-KW"/>
</dbReference>
<sequence length="526" mass="58305">MLTERNARIPLNLLVDHRLLAESDVTAIRSWHQRDALPGEEMLDFLIRQEVFSSEAPLLVELLHQGIALQGAVQRIFHRLGVDKLSREVAAQQAYLVTPTQSPSVHRTKSSHRTTAMISALPEKFQQYVKLAGETPASQNGVEPGEVTETVRVDAPPMVPPPSVVPSTATEMRSTTDTVSDLEIGTVLGRCKLLERIGRGTCGSVYRAQHLTLDVPVAVKLLHRAKTDQDMEMYRLLRREARLLAQLNHPHIVRIWDFDDHPSMPYLVMELVEGPNLQQLIEQAGSVPQTRAVQVLYEVIDALASAQNLGIIHRDLKPANILLASDGTAKLADLGLGLRTTTHAPDQSMAFDANRMVGTIAYMSPEQARSNNLVNHQSDIYSLGATFYHALTGKMVFTGSSMEVLMAHAMKNPTPLTQLVPNVDGGLAAIIHRMLAKKQEDRYGTYEELLADLLPVYHRLCRSPESETQRTTRIVALRKTLMTTRPTASAAPTEVPTETPTVANSDFAKSSGRLAELLKRYQKRQE</sequence>
<feature type="compositionally biased region" description="Low complexity" evidence="5">
    <location>
        <begin position="486"/>
        <end position="503"/>
    </location>
</feature>
<evidence type="ECO:0000256" key="2">
    <source>
        <dbReference type="ARBA" id="ARBA00022741"/>
    </source>
</evidence>